<evidence type="ECO:0000313" key="3">
    <source>
        <dbReference type="EMBL" id="RGE67153.1"/>
    </source>
</evidence>
<dbReference type="PANTHER" id="PTHR43581:SF2">
    <property type="entry name" value="EXCINUCLEASE ATPASE SUBUNIT"/>
    <property type="match status" value="1"/>
</dbReference>
<evidence type="ECO:0000313" key="2">
    <source>
        <dbReference type="EMBL" id="RGE64783.1"/>
    </source>
</evidence>
<dbReference type="GO" id="GO:0005524">
    <property type="term" value="F:ATP binding"/>
    <property type="evidence" value="ECO:0007669"/>
    <property type="project" value="UniProtKB-KW"/>
</dbReference>
<accession>A0A3E3ICJ5</accession>
<dbReference type="RefSeq" id="WP_117531405.1">
    <property type="nucleotide sequence ID" value="NZ_JBKUNB010000020.1"/>
</dbReference>
<dbReference type="SUPFAM" id="SSF52540">
    <property type="entry name" value="P-loop containing nucleoside triphosphate hydrolases"/>
    <property type="match status" value="1"/>
</dbReference>
<organism evidence="2 4">
    <name type="scientific">Eisenbergiella massiliensis</name>
    <dbReference type="NCBI Taxonomy" id="1720294"/>
    <lineage>
        <taxon>Bacteria</taxon>
        <taxon>Bacillati</taxon>
        <taxon>Bacillota</taxon>
        <taxon>Clostridia</taxon>
        <taxon>Lachnospirales</taxon>
        <taxon>Lachnospiraceae</taxon>
        <taxon>Eisenbergiella</taxon>
    </lineage>
</organism>
<dbReference type="InterPro" id="IPR051396">
    <property type="entry name" value="Bact_Antivir_Def_Nuclease"/>
</dbReference>
<protein>
    <submittedName>
        <fullName evidence="2">ATP-binding protein</fullName>
    </submittedName>
</protein>
<gene>
    <name evidence="3" type="ORF">DWY69_22630</name>
    <name evidence="2" type="ORF">DXC51_00095</name>
</gene>
<keyword evidence="2" id="KW-0067">ATP-binding</keyword>
<reference evidence="2 5" key="1">
    <citation type="submission" date="2018-08" db="EMBL/GenBank/DDBJ databases">
        <title>A genome reference for cultivated species of the human gut microbiota.</title>
        <authorList>
            <person name="Zou Y."/>
            <person name="Xue W."/>
            <person name="Luo G."/>
        </authorList>
    </citation>
    <scope>NUCLEOTIDE SEQUENCE [LARGE SCALE GENOMIC DNA]</scope>
    <source>
        <strain evidence="3 5">AF26-4BH</strain>
        <strain evidence="2">TF05-5AC</strain>
    </source>
</reference>
<feature type="domain" description="Endonuclease GajA/Old nuclease/RecF-like AAA" evidence="1">
    <location>
        <begin position="2"/>
        <end position="360"/>
    </location>
</feature>
<dbReference type="GeneID" id="97985321"/>
<dbReference type="PANTHER" id="PTHR43581">
    <property type="entry name" value="ATP/GTP PHOSPHATASE"/>
    <property type="match status" value="1"/>
</dbReference>
<dbReference type="InterPro" id="IPR041685">
    <property type="entry name" value="AAA_GajA/Old/RecF-like"/>
</dbReference>
<dbReference type="Proteomes" id="UP000260812">
    <property type="component" value="Unassembled WGS sequence"/>
</dbReference>
<dbReference type="OrthoDB" id="9801813at2"/>
<proteinExistence type="predicted"/>
<dbReference type="EMBL" id="QVLU01000025">
    <property type="protein sequence ID" value="RGE67153.1"/>
    <property type="molecule type" value="Genomic_DNA"/>
</dbReference>
<name>A0A3E3ICJ5_9FIRM</name>
<sequence length="419" mass="47739">MKLSLKNIGKIETASVEINGITVIAGENNTGKSTVGRALFAVFNSFYNIQKQIESERVQNIENLIDMMYRNVTNRYTRRFDSGEIAQKIVAQIYLYKDDTEAVKDIIVKTILQYDENFEKHIGDNSIDEYIVRIKDGLNVADLDIFKSVLEKKLDAEFAGEVNNIFTDKTGEIVLSIKDTNIIVTIEDNAVKSVVGKIDLHTQTVYIDDPFVIDEVRYTYGIDNSSLDHRGYLREKLNKENNANLIDEIIASNKLDNIYRKISTVISGDIVKNKRSGLGYQRKNTDKVLDVKNLSTGFKTFAILKTLLMNGTIEYNGTIILDEPEIHLHPEWQLLFAELIVLIQKEFGVHILLNTHSPYFLNAIEVYAVKYGINDRCKYYLASSQDDISTIGDVTNNIELIYSKLARPLQELENERGRL</sequence>
<comment type="caution">
    <text evidence="2">The sequence shown here is derived from an EMBL/GenBank/DDBJ whole genome shotgun (WGS) entry which is preliminary data.</text>
</comment>
<dbReference type="Proteomes" id="UP000261166">
    <property type="component" value="Unassembled WGS sequence"/>
</dbReference>
<dbReference type="Gene3D" id="3.40.50.300">
    <property type="entry name" value="P-loop containing nucleotide triphosphate hydrolases"/>
    <property type="match status" value="1"/>
</dbReference>
<keyword evidence="2" id="KW-0547">Nucleotide-binding</keyword>
<dbReference type="AlphaFoldDB" id="A0A3E3ICJ5"/>
<dbReference type="EMBL" id="QVLV01000001">
    <property type="protein sequence ID" value="RGE64783.1"/>
    <property type="molecule type" value="Genomic_DNA"/>
</dbReference>
<keyword evidence="4" id="KW-1185">Reference proteome</keyword>
<dbReference type="Pfam" id="PF13175">
    <property type="entry name" value="AAA_15"/>
    <property type="match status" value="1"/>
</dbReference>
<evidence type="ECO:0000313" key="4">
    <source>
        <dbReference type="Proteomes" id="UP000260812"/>
    </source>
</evidence>
<evidence type="ECO:0000313" key="5">
    <source>
        <dbReference type="Proteomes" id="UP000261166"/>
    </source>
</evidence>
<evidence type="ECO:0000259" key="1">
    <source>
        <dbReference type="Pfam" id="PF13175"/>
    </source>
</evidence>
<dbReference type="InterPro" id="IPR027417">
    <property type="entry name" value="P-loop_NTPase"/>
</dbReference>